<dbReference type="Proteomes" id="UP000272025">
    <property type="component" value="Unassembled WGS sequence"/>
</dbReference>
<dbReference type="PANTHER" id="PTHR38048:SF2">
    <property type="entry name" value="HEMERYTHRIN-LIKE DOMAIN-CONTAINING PROTEIN"/>
    <property type="match status" value="1"/>
</dbReference>
<dbReference type="RefSeq" id="XP_028467427.1">
    <property type="nucleotide sequence ID" value="XM_028606734.1"/>
</dbReference>
<feature type="chain" id="PRO_5017922840" description="Hemerythrin-like domain-containing protein" evidence="1">
    <location>
        <begin position="20"/>
        <end position="293"/>
    </location>
</feature>
<evidence type="ECO:0000313" key="3">
    <source>
        <dbReference type="EMBL" id="ROT39621.1"/>
    </source>
</evidence>
<keyword evidence="4" id="KW-1185">Reference proteome</keyword>
<dbReference type="EMBL" id="ML119053">
    <property type="protein sequence ID" value="ROT39621.1"/>
    <property type="molecule type" value="Genomic_DNA"/>
</dbReference>
<dbReference type="OrthoDB" id="58416at2759"/>
<dbReference type="AlphaFoldDB" id="A0A3N2PYL1"/>
<protein>
    <recommendedName>
        <fullName evidence="2">Hemerythrin-like domain-containing protein</fullName>
    </recommendedName>
</protein>
<dbReference type="InterPro" id="IPR012312">
    <property type="entry name" value="Hemerythrin-like"/>
</dbReference>
<dbReference type="CDD" id="cd12108">
    <property type="entry name" value="Hr-like"/>
    <property type="match status" value="1"/>
</dbReference>
<keyword evidence="1" id="KW-0732">Signal</keyword>
<name>A0A3N2PYL1_SODAK</name>
<gene>
    <name evidence="3" type="ORF">SODALDRAFT_134403</name>
</gene>
<dbReference type="Gene3D" id="1.20.120.520">
    <property type="entry name" value="nmb1532 protein domain like"/>
    <property type="match status" value="1"/>
</dbReference>
<dbReference type="STRING" id="1314773.A0A3N2PYL1"/>
<evidence type="ECO:0000313" key="4">
    <source>
        <dbReference type="Proteomes" id="UP000272025"/>
    </source>
</evidence>
<organism evidence="3 4">
    <name type="scientific">Sodiomyces alkalinus (strain CBS 110278 / VKM F-3762 / F11)</name>
    <name type="common">Alkaliphilic filamentous fungus</name>
    <dbReference type="NCBI Taxonomy" id="1314773"/>
    <lineage>
        <taxon>Eukaryota</taxon>
        <taxon>Fungi</taxon>
        <taxon>Dikarya</taxon>
        <taxon>Ascomycota</taxon>
        <taxon>Pezizomycotina</taxon>
        <taxon>Sordariomycetes</taxon>
        <taxon>Hypocreomycetidae</taxon>
        <taxon>Glomerellales</taxon>
        <taxon>Plectosphaerellaceae</taxon>
        <taxon>Sodiomyces</taxon>
    </lineage>
</organism>
<reference evidence="3 4" key="1">
    <citation type="journal article" date="2018" name="Mol. Ecol.">
        <title>The obligate alkalophilic soda-lake fungus Sodiomyces alkalinus has shifted to a protein diet.</title>
        <authorList>
            <person name="Grum-Grzhimaylo A.A."/>
            <person name="Falkoski D.L."/>
            <person name="van den Heuvel J."/>
            <person name="Valero-Jimenez C.A."/>
            <person name="Min B."/>
            <person name="Choi I.G."/>
            <person name="Lipzen A."/>
            <person name="Daum C.G."/>
            <person name="Aanen D.K."/>
            <person name="Tsang A."/>
            <person name="Henrissat B."/>
            <person name="Bilanenko E.N."/>
            <person name="de Vries R.P."/>
            <person name="van Kan J.A.L."/>
            <person name="Grigoriev I.V."/>
            <person name="Debets A.J.M."/>
        </authorList>
    </citation>
    <scope>NUCLEOTIDE SEQUENCE [LARGE SCALE GENOMIC DNA]</scope>
    <source>
        <strain evidence="3 4">F11</strain>
    </source>
</reference>
<evidence type="ECO:0000256" key="1">
    <source>
        <dbReference type="SAM" id="SignalP"/>
    </source>
</evidence>
<feature type="domain" description="Hemerythrin-like" evidence="2">
    <location>
        <begin position="63"/>
        <end position="187"/>
    </location>
</feature>
<dbReference type="Pfam" id="PF01814">
    <property type="entry name" value="Hemerythrin"/>
    <property type="match status" value="1"/>
</dbReference>
<accession>A0A3N2PYL1</accession>
<feature type="signal peptide" evidence="1">
    <location>
        <begin position="1"/>
        <end position="19"/>
    </location>
</feature>
<dbReference type="PANTHER" id="PTHR38048">
    <property type="entry name" value="EXPRESSED PROTEIN"/>
    <property type="match status" value="1"/>
</dbReference>
<evidence type="ECO:0000259" key="2">
    <source>
        <dbReference type="Pfam" id="PF01814"/>
    </source>
</evidence>
<dbReference type="GeneID" id="39575212"/>
<proteinExistence type="predicted"/>
<sequence length="293" mass="32435">MAGYLLLAIPTILVSLLFSRSPFLMSSSPTTGANPWADSPMKLITTPQYETNQADLFTTGATHMALLHNSILRGYNSIYHQAPHVQDQDKADFVGYALTWHKFVKSHHDDEEERLFAEIEKLVGDKTVFATTHREHQHFLPGLEDFHAYLASLTDPAQFSGAELRRIMSTFQQPFEVHFHSEIATLAGLASHPNAPREGTAEAAMARAVFKSWGKSTVSRAGTADVVPFFLMNLDRGVEGGMWANWPPMPAPIRWGLANVAGAWYGGRWRFASCDAQGRSRELYALESPASGS</sequence>
<dbReference type="InterPro" id="IPR053206">
    <property type="entry name" value="Dimeric_xanthone_biosynth"/>
</dbReference>